<reference evidence="3" key="1">
    <citation type="submission" date="2019-12" db="EMBL/GenBank/DDBJ databases">
        <title>Genome sequencing and annotation of Brassica cretica.</title>
        <authorList>
            <person name="Studholme D.J."/>
            <person name="Sarris P."/>
        </authorList>
    </citation>
    <scope>NUCLEOTIDE SEQUENCE</scope>
    <source>
        <strain evidence="3">PFS-109/04</strain>
        <tissue evidence="3">Leaf</tissue>
    </source>
</reference>
<dbReference type="SUPFAM" id="SSF82704">
    <property type="entry name" value="AlbA-like"/>
    <property type="match status" value="1"/>
</dbReference>
<dbReference type="Proteomes" id="UP000712600">
    <property type="component" value="Unassembled WGS sequence"/>
</dbReference>
<comment type="caution">
    <text evidence="3">The sequence shown here is derived from an EMBL/GenBank/DDBJ whole genome shotgun (WGS) entry which is preliminary data.</text>
</comment>
<feature type="domain" description="DNA/RNA-binding protein Alba-like" evidence="2">
    <location>
        <begin position="40"/>
        <end position="102"/>
    </location>
</feature>
<dbReference type="InterPro" id="IPR002775">
    <property type="entry name" value="DNA/RNA-bd_Alba-like"/>
</dbReference>
<evidence type="ECO:0000313" key="3">
    <source>
        <dbReference type="EMBL" id="KAF3604744.1"/>
    </source>
</evidence>
<evidence type="ECO:0000256" key="1">
    <source>
        <dbReference type="SAM" id="Phobius"/>
    </source>
</evidence>
<sequence length="189" mass="20478">MAMEVAATPAFAPITSPEINIVLAAAPAAKKASVETHKKNRIQVSNRKKPLFFYVNLAKRYIQQHNEVELSALGMAITTVVTISEILKNNGLATEKKVLTSTVGMRDKTKGKMVQKAKASLFLLYHLSFDFLVYISLCLCVTQIEIVLGKSAKFDSLVPPVTNGKTPEEVAKAESEAAVEVQEAAATEA</sequence>
<feature type="transmembrane region" description="Helical" evidence="1">
    <location>
        <begin position="122"/>
        <end position="144"/>
    </location>
</feature>
<gene>
    <name evidence="3" type="ORF">F2Q69_00039199</name>
</gene>
<dbReference type="InterPro" id="IPR014560">
    <property type="entry name" value="UCP030333_Alba"/>
</dbReference>
<accession>A0A8S9SWL4</accession>
<evidence type="ECO:0000313" key="4">
    <source>
        <dbReference type="Proteomes" id="UP000712600"/>
    </source>
</evidence>
<dbReference type="FunFam" id="3.30.110.20:FF:000005">
    <property type="entry name" value="Uncharacterized protein At2g34160"/>
    <property type="match status" value="1"/>
</dbReference>
<keyword evidence="1" id="KW-0812">Transmembrane</keyword>
<dbReference type="EMBL" id="QGKX02000004">
    <property type="protein sequence ID" value="KAF3604744.1"/>
    <property type="molecule type" value="Genomic_DNA"/>
</dbReference>
<dbReference type="Pfam" id="PF01918">
    <property type="entry name" value="Alba"/>
    <property type="match status" value="1"/>
</dbReference>
<dbReference type="GO" id="GO:0005634">
    <property type="term" value="C:nucleus"/>
    <property type="evidence" value="ECO:0007669"/>
    <property type="project" value="TreeGrafter"/>
</dbReference>
<organism evidence="3 4">
    <name type="scientific">Brassica cretica</name>
    <name type="common">Mustard</name>
    <dbReference type="NCBI Taxonomy" id="69181"/>
    <lineage>
        <taxon>Eukaryota</taxon>
        <taxon>Viridiplantae</taxon>
        <taxon>Streptophyta</taxon>
        <taxon>Embryophyta</taxon>
        <taxon>Tracheophyta</taxon>
        <taxon>Spermatophyta</taxon>
        <taxon>Magnoliopsida</taxon>
        <taxon>eudicotyledons</taxon>
        <taxon>Gunneridae</taxon>
        <taxon>Pentapetalae</taxon>
        <taxon>rosids</taxon>
        <taxon>malvids</taxon>
        <taxon>Brassicales</taxon>
        <taxon>Brassicaceae</taxon>
        <taxon>Brassiceae</taxon>
        <taxon>Brassica</taxon>
    </lineage>
</organism>
<keyword evidence="1" id="KW-1133">Transmembrane helix</keyword>
<dbReference type="GO" id="GO:0003723">
    <property type="term" value="F:RNA binding"/>
    <property type="evidence" value="ECO:0007669"/>
    <property type="project" value="TreeGrafter"/>
</dbReference>
<dbReference type="Gene3D" id="3.30.110.20">
    <property type="entry name" value="Alba-like domain"/>
    <property type="match status" value="1"/>
</dbReference>
<keyword evidence="1" id="KW-0472">Membrane</keyword>
<protein>
    <recommendedName>
        <fullName evidence="2">DNA/RNA-binding protein Alba-like domain-containing protein</fullName>
    </recommendedName>
</protein>
<dbReference type="InterPro" id="IPR036882">
    <property type="entry name" value="Alba-like_dom_sf"/>
</dbReference>
<evidence type="ECO:0000259" key="2">
    <source>
        <dbReference type="Pfam" id="PF01918"/>
    </source>
</evidence>
<dbReference type="PANTHER" id="PTHR31947">
    <property type="entry name" value="DNA/RNA-BINDING PROTEIN ALBA 3"/>
    <property type="match status" value="1"/>
</dbReference>
<name>A0A8S9SWL4_BRACR</name>
<dbReference type="AlphaFoldDB" id="A0A8S9SWL4"/>
<proteinExistence type="predicted"/>
<dbReference type="PANTHER" id="PTHR31947:SF19">
    <property type="entry name" value="ALBA DNA_RNA-BINDING PROTEIN"/>
    <property type="match status" value="1"/>
</dbReference>